<dbReference type="InterPro" id="IPR036188">
    <property type="entry name" value="FAD/NAD-bd_sf"/>
</dbReference>
<dbReference type="PANTHER" id="PTHR42877:SF4">
    <property type="entry name" value="FAD_NAD(P)-BINDING DOMAIN-CONTAINING PROTEIN-RELATED"/>
    <property type="match status" value="1"/>
</dbReference>
<gene>
    <name evidence="4" type="ORF">L288_06135</name>
</gene>
<dbReference type="PATRIC" id="fig|1329909.3.peg.1180"/>
<dbReference type="GO" id="GO:0050660">
    <property type="term" value="F:flavin adenine dinucleotide binding"/>
    <property type="evidence" value="ECO:0007669"/>
    <property type="project" value="InterPro"/>
</dbReference>
<dbReference type="Gene3D" id="3.50.50.60">
    <property type="entry name" value="FAD/NAD(P)-binding domain"/>
    <property type="match status" value="2"/>
</dbReference>
<dbReference type="AlphaFoldDB" id="T0IHZ3"/>
<comment type="caution">
    <text evidence="4">The sequence shown here is derived from an EMBL/GenBank/DDBJ whole genome shotgun (WGS) entry which is preliminary data.</text>
</comment>
<accession>T0IHZ3</accession>
<dbReference type="Pfam" id="PF00743">
    <property type="entry name" value="FMO-like"/>
    <property type="match status" value="1"/>
</dbReference>
<evidence type="ECO:0000256" key="2">
    <source>
        <dbReference type="ARBA" id="ARBA00022827"/>
    </source>
</evidence>
<dbReference type="InterPro" id="IPR051209">
    <property type="entry name" value="FAD-bind_Monooxygenase_sf"/>
</dbReference>
<sequence length="647" mass="72698">MEKRLMATILAEDQKSFAILPDSPELAKALEEANVPTLLAAYVHLSHDEAFLERFADHIRPAFSYPPTDVPQELADELRAKLRRLLTTGEGVKGTPPSDALLQRIMTVTVGEPVQDEFLELVQDQCGFRPYIDRSKVEGRKAPKADFKVLVIGAGMTGMAAATKLREAGYDFVVIEKNADVGGTWYENRYPGVGVDTPSHFYSFSWEIWPDWQHYHPHGADMQKYMLATADKYDLRRDIRFNTKVEKLVWSDADNKWTVTVQKADGSREDIVVNAVINGHGPVNRYKFPDIPGLNDFAGTLVHTANYPAGLDLKGKRVAVIGTGASSAQLVGAIAPEVGQLTIYQRSKHWVLFNPEIAHEVSEGMRWALANIPSFKEWFRFRVYWSAADGLFSNVLKDPAWEGNMTAVSEGNAMTRQYALDYMHQRFADRPDLIEKLTPDFPIFSKRIILDNGWFDALTRPNVHLEDKGIARILPNGIEAKDGSVFECDVIICATGFNVAKMIGNLTIKGKGGRDLGEEWGEDDPRSYLGMCVPGYPNYFHTVGPNSAPNHAAGQNLISECQVNWIIEALDRVNEAGASAFEVTQEAFEEWNKKVDERMPQMIWTHPLANSYYNNSKGRVFLSWPWRLVDFFNATRAPEEGSYKLLN</sequence>
<dbReference type="SUPFAM" id="SSF51905">
    <property type="entry name" value="FAD/NAD(P)-binding domain"/>
    <property type="match status" value="2"/>
</dbReference>
<evidence type="ECO:0000256" key="3">
    <source>
        <dbReference type="ARBA" id="ARBA00023002"/>
    </source>
</evidence>
<dbReference type="PRINTS" id="PR00411">
    <property type="entry name" value="PNDRDTASEI"/>
</dbReference>
<proteinExistence type="predicted"/>
<organism evidence="4 5">
    <name type="scientific">Sphingobium quisquiliarum P25</name>
    <dbReference type="NCBI Taxonomy" id="1329909"/>
    <lineage>
        <taxon>Bacteria</taxon>
        <taxon>Pseudomonadati</taxon>
        <taxon>Pseudomonadota</taxon>
        <taxon>Alphaproteobacteria</taxon>
        <taxon>Sphingomonadales</taxon>
        <taxon>Sphingomonadaceae</taxon>
        <taxon>Sphingobium</taxon>
    </lineage>
</organism>
<dbReference type="GO" id="GO:0050661">
    <property type="term" value="F:NADP binding"/>
    <property type="evidence" value="ECO:0007669"/>
    <property type="project" value="InterPro"/>
</dbReference>
<dbReference type="EMBL" id="ATHO01000053">
    <property type="protein sequence ID" value="EQB09264.1"/>
    <property type="molecule type" value="Genomic_DNA"/>
</dbReference>
<keyword evidence="1" id="KW-0285">Flavoprotein</keyword>
<evidence type="ECO:0000313" key="5">
    <source>
        <dbReference type="Proteomes" id="UP000015525"/>
    </source>
</evidence>
<evidence type="ECO:0000313" key="4">
    <source>
        <dbReference type="EMBL" id="EQB09264.1"/>
    </source>
</evidence>
<keyword evidence="5" id="KW-1185">Reference proteome</keyword>
<protein>
    <submittedName>
        <fullName evidence="4">FAD-dependent oxidoreductase</fullName>
    </submittedName>
</protein>
<evidence type="ECO:0000256" key="1">
    <source>
        <dbReference type="ARBA" id="ARBA00022630"/>
    </source>
</evidence>
<dbReference type="PANTHER" id="PTHR42877">
    <property type="entry name" value="L-ORNITHINE N(5)-MONOOXYGENASE-RELATED"/>
    <property type="match status" value="1"/>
</dbReference>
<keyword evidence="3" id="KW-0560">Oxidoreductase</keyword>
<dbReference type="GO" id="GO:0004499">
    <property type="term" value="F:N,N-dimethylaniline monooxygenase activity"/>
    <property type="evidence" value="ECO:0007669"/>
    <property type="project" value="InterPro"/>
</dbReference>
<dbReference type="InterPro" id="IPR020946">
    <property type="entry name" value="Flavin_mOase-like"/>
</dbReference>
<keyword evidence="2" id="KW-0274">FAD</keyword>
<name>T0IHZ3_9SPHN</name>
<dbReference type="Proteomes" id="UP000015525">
    <property type="component" value="Unassembled WGS sequence"/>
</dbReference>
<reference evidence="4 5" key="1">
    <citation type="journal article" date="2013" name="Genome Announc.">
        <title>Draft Genome Sequence of Sphingobium quisquiliarum Strain P25T, a Novel Hexachlorocyclohexane (HCH)-Degrading Bacterium Isolated from an HCH Dumpsite.</title>
        <authorList>
            <person name="Kumar Singh A."/>
            <person name="Sangwan N."/>
            <person name="Sharma A."/>
            <person name="Gupta V."/>
            <person name="Khurana J.P."/>
            <person name="Lal R."/>
        </authorList>
    </citation>
    <scope>NUCLEOTIDE SEQUENCE [LARGE SCALE GENOMIC DNA]</scope>
    <source>
        <strain evidence="4 5">P25</strain>
    </source>
</reference>